<dbReference type="PROSITE" id="PS51746">
    <property type="entry name" value="PPM_2"/>
    <property type="match status" value="1"/>
</dbReference>
<protein>
    <submittedName>
        <fullName evidence="2">Serine/threonine phosphatase stp</fullName>
        <ecNumber evidence="2">3.1.3.16</ecNumber>
    </submittedName>
</protein>
<dbReference type="SUPFAM" id="SSF81606">
    <property type="entry name" value="PP2C-like"/>
    <property type="match status" value="1"/>
</dbReference>
<keyword evidence="3" id="KW-1185">Reference proteome</keyword>
<name>A0A518DQG2_9BACT</name>
<dbReference type="AlphaFoldDB" id="A0A518DQG2"/>
<dbReference type="InterPro" id="IPR015655">
    <property type="entry name" value="PP2C"/>
</dbReference>
<dbReference type="RefSeq" id="WP_197443129.1">
    <property type="nucleotide sequence ID" value="NZ_CP036433.1"/>
</dbReference>
<dbReference type="EC" id="3.1.3.16" evidence="2"/>
<dbReference type="GO" id="GO:0004722">
    <property type="term" value="F:protein serine/threonine phosphatase activity"/>
    <property type="evidence" value="ECO:0007669"/>
    <property type="project" value="UniProtKB-EC"/>
</dbReference>
<dbReference type="KEGG" id="lcre:Pla8534_18690"/>
<dbReference type="PANTHER" id="PTHR13832">
    <property type="entry name" value="PROTEIN PHOSPHATASE 2C"/>
    <property type="match status" value="1"/>
</dbReference>
<reference evidence="2 3" key="1">
    <citation type="submission" date="2019-02" db="EMBL/GenBank/DDBJ databases">
        <title>Deep-cultivation of Planctomycetes and their phenomic and genomic characterization uncovers novel biology.</title>
        <authorList>
            <person name="Wiegand S."/>
            <person name="Jogler M."/>
            <person name="Boedeker C."/>
            <person name="Pinto D."/>
            <person name="Vollmers J."/>
            <person name="Rivas-Marin E."/>
            <person name="Kohn T."/>
            <person name="Peeters S.H."/>
            <person name="Heuer A."/>
            <person name="Rast P."/>
            <person name="Oberbeckmann S."/>
            <person name="Bunk B."/>
            <person name="Jeske O."/>
            <person name="Meyerdierks A."/>
            <person name="Storesund J.E."/>
            <person name="Kallscheuer N."/>
            <person name="Luecker S."/>
            <person name="Lage O.M."/>
            <person name="Pohl T."/>
            <person name="Merkel B.J."/>
            <person name="Hornburger P."/>
            <person name="Mueller R.-W."/>
            <person name="Bruemmer F."/>
            <person name="Labrenz M."/>
            <person name="Spormann A.M."/>
            <person name="Op den Camp H."/>
            <person name="Overmann J."/>
            <person name="Amann R."/>
            <person name="Jetten M.S.M."/>
            <person name="Mascher T."/>
            <person name="Medema M.H."/>
            <person name="Devos D.P."/>
            <person name="Kaster A.-K."/>
            <person name="Ovreas L."/>
            <person name="Rohde M."/>
            <person name="Galperin M.Y."/>
            <person name="Jogler C."/>
        </authorList>
    </citation>
    <scope>NUCLEOTIDE SEQUENCE [LARGE SCALE GENOMIC DNA]</scope>
    <source>
        <strain evidence="2 3">Pla85_3_4</strain>
    </source>
</reference>
<feature type="domain" description="PPM-type phosphatase" evidence="1">
    <location>
        <begin position="20"/>
        <end position="285"/>
    </location>
</feature>
<dbReference type="CDD" id="cd00143">
    <property type="entry name" value="PP2Cc"/>
    <property type="match status" value="1"/>
</dbReference>
<keyword evidence="2" id="KW-0378">Hydrolase</keyword>
<dbReference type="SMART" id="SM00331">
    <property type="entry name" value="PP2C_SIG"/>
    <property type="match status" value="1"/>
</dbReference>
<accession>A0A518DQG2</accession>
<dbReference type="Proteomes" id="UP000317648">
    <property type="component" value="Chromosome"/>
</dbReference>
<gene>
    <name evidence="2" type="primary">stp_1</name>
    <name evidence="2" type="ORF">Pla8534_18690</name>
</gene>
<proteinExistence type="predicted"/>
<dbReference type="PANTHER" id="PTHR13832:SF860">
    <property type="entry name" value="PROTEIN PHOSPHATASE PHPP"/>
    <property type="match status" value="1"/>
</dbReference>
<dbReference type="SMART" id="SM00332">
    <property type="entry name" value="PP2Cc"/>
    <property type="match status" value="1"/>
</dbReference>
<evidence type="ECO:0000313" key="3">
    <source>
        <dbReference type="Proteomes" id="UP000317648"/>
    </source>
</evidence>
<dbReference type="Pfam" id="PF00481">
    <property type="entry name" value="PP2C"/>
    <property type="match status" value="2"/>
</dbReference>
<organism evidence="2 3">
    <name type="scientific">Lignipirellula cremea</name>
    <dbReference type="NCBI Taxonomy" id="2528010"/>
    <lineage>
        <taxon>Bacteria</taxon>
        <taxon>Pseudomonadati</taxon>
        <taxon>Planctomycetota</taxon>
        <taxon>Planctomycetia</taxon>
        <taxon>Pirellulales</taxon>
        <taxon>Pirellulaceae</taxon>
        <taxon>Lignipirellula</taxon>
    </lineage>
</organism>
<dbReference type="InterPro" id="IPR036457">
    <property type="entry name" value="PPM-type-like_dom_sf"/>
</dbReference>
<dbReference type="EMBL" id="CP036433">
    <property type="protein sequence ID" value="QDU94083.1"/>
    <property type="molecule type" value="Genomic_DNA"/>
</dbReference>
<dbReference type="InterPro" id="IPR001932">
    <property type="entry name" value="PPM-type_phosphatase-like_dom"/>
</dbReference>
<dbReference type="Gene3D" id="3.60.40.10">
    <property type="entry name" value="PPM-type phosphatase domain"/>
    <property type="match status" value="1"/>
</dbReference>
<sequence length="294" mass="31945">MSATDDAVDCKPNPPFALRSFGISDRGQKRDSNEDCFSIAELVRTLRVHQTNLPQSKTSLSSHRAYVFLIADGVGGSHAGEVASGLSVATIEDFLLNTLKRFSNLQAGEEQVALSAFKEALCQADSRLFEETASHPEWQGMGTTLTMAFAVNWRLFVAHAGDSRCYLYSSGKLQQLTQDHTMTAELARRGVISAEKAAGHPWRHVVTNILGGKEMGVQVELHNLDLHPDDVLLLCSDGLTEMVPEDQVATVLQQENDPQRACERLIAEANRLGGKDNITAIVARISPTGSGLDS</sequence>
<evidence type="ECO:0000313" key="2">
    <source>
        <dbReference type="EMBL" id="QDU94083.1"/>
    </source>
</evidence>
<evidence type="ECO:0000259" key="1">
    <source>
        <dbReference type="PROSITE" id="PS51746"/>
    </source>
</evidence>